<protein>
    <submittedName>
        <fullName evidence="1">UPF0149 family protein</fullName>
    </submittedName>
</protein>
<evidence type="ECO:0000313" key="2">
    <source>
        <dbReference type="EMBL" id="WOX28396.1"/>
    </source>
</evidence>
<dbReference type="SUPFAM" id="SSF101327">
    <property type="entry name" value="YgfB-like"/>
    <property type="match status" value="1"/>
</dbReference>
<proteinExistence type="predicted"/>
<dbReference type="Proteomes" id="UP001304419">
    <property type="component" value="Chromosome 1"/>
</dbReference>
<keyword evidence="4" id="KW-1185">Reference proteome</keyword>
<gene>
    <name evidence="1" type="ORF">F9Y85_23175</name>
    <name evidence="2" type="ORF">R5H13_17510</name>
</gene>
<dbReference type="EMBL" id="CP137578">
    <property type="protein sequence ID" value="WOX28396.1"/>
    <property type="molecule type" value="Genomic_DNA"/>
</dbReference>
<accession>A0A8I2H6W5</accession>
<dbReference type="Pfam" id="PF03695">
    <property type="entry name" value="UPF0149"/>
    <property type="match status" value="1"/>
</dbReference>
<dbReference type="Proteomes" id="UP000646877">
    <property type="component" value="Unassembled WGS sequence"/>
</dbReference>
<reference evidence="2 4" key="2">
    <citation type="submission" date="2023-10" db="EMBL/GenBank/DDBJ databases">
        <title>To unveil natural product biosynthetic capacity in Pseudoalteromonas.</title>
        <authorList>
            <person name="Wang J."/>
        </authorList>
    </citation>
    <scope>NUCLEOTIDE SEQUENCE [LARGE SCALE GENOMIC DNA]</scope>
    <source>
        <strain evidence="2 4">DSM 15914</strain>
    </source>
</reference>
<name>A0A8I2H6W5_9GAMM</name>
<dbReference type="GeneID" id="67503341"/>
<evidence type="ECO:0000313" key="3">
    <source>
        <dbReference type="Proteomes" id="UP000646877"/>
    </source>
</evidence>
<organism evidence="1 3">
    <name type="scientific">Pseudoalteromonas maricaloris</name>
    <dbReference type="NCBI Taxonomy" id="184924"/>
    <lineage>
        <taxon>Bacteria</taxon>
        <taxon>Pseudomonadati</taxon>
        <taxon>Pseudomonadota</taxon>
        <taxon>Gammaproteobacteria</taxon>
        <taxon>Alteromonadales</taxon>
        <taxon>Pseudoalteromonadaceae</taxon>
        <taxon>Pseudoalteromonas</taxon>
    </lineage>
</organism>
<dbReference type="EMBL" id="WEIA01000025">
    <property type="protein sequence ID" value="NLR24161.1"/>
    <property type="molecule type" value="Genomic_DNA"/>
</dbReference>
<sequence>MHDFSFTAADQLNLENYFSARKLSIDIAFLQGYLFATCIDPNGIEVDKWLKTLTNADPELDESIAFALMALHHEISEQVYETEFQLPWNGETPLEQKINWAEGFLMAATPFYEQLMSSPLADDIKQALQVSTEQLGLFALGEQQLTIYCDKVGQSLTEFQLTQAQLADEFAASYAELVEVAAVNSGLFD</sequence>
<dbReference type="RefSeq" id="WP_045988282.1">
    <property type="nucleotide sequence ID" value="NZ_CBCSDF010000027.1"/>
</dbReference>
<evidence type="ECO:0000313" key="1">
    <source>
        <dbReference type="EMBL" id="NLR24161.1"/>
    </source>
</evidence>
<evidence type="ECO:0000313" key="4">
    <source>
        <dbReference type="Proteomes" id="UP001304419"/>
    </source>
</evidence>
<reference evidence="1" key="1">
    <citation type="submission" date="2019-10" db="EMBL/GenBank/DDBJ databases">
        <authorList>
            <person name="Paulsen S."/>
        </authorList>
    </citation>
    <scope>NUCLEOTIDE SEQUENCE</scope>
    <source>
        <strain evidence="1">LMG 19692</strain>
    </source>
</reference>
<dbReference type="InterPro" id="IPR036255">
    <property type="entry name" value="YgfB-like_sf"/>
</dbReference>
<dbReference type="InterPro" id="IPR011978">
    <property type="entry name" value="YgfB-like"/>
</dbReference>
<dbReference type="AlphaFoldDB" id="A0A8I2H6W5"/>